<keyword evidence="2" id="KW-1185">Reference proteome</keyword>
<name>A0A9W6LTS0_9HYPH</name>
<comment type="caution">
    <text evidence="1">The sequence shown here is derived from an EMBL/GenBank/DDBJ whole genome shotgun (WGS) entry which is preliminary data.</text>
</comment>
<accession>A0A9W6LTS0</accession>
<proteinExistence type="predicted"/>
<dbReference type="AlphaFoldDB" id="A0A9W6LTS0"/>
<dbReference type="Proteomes" id="UP001144323">
    <property type="component" value="Unassembled WGS sequence"/>
</dbReference>
<gene>
    <name evidence="1" type="ORF">LMG27198_37830</name>
</gene>
<evidence type="ECO:0000313" key="1">
    <source>
        <dbReference type="EMBL" id="GLI94791.1"/>
    </source>
</evidence>
<evidence type="ECO:0000313" key="2">
    <source>
        <dbReference type="Proteomes" id="UP001144323"/>
    </source>
</evidence>
<dbReference type="RefSeq" id="WP_281804989.1">
    <property type="nucleotide sequence ID" value="NZ_BSEC01000001.1"/>
</dbReference>
<protein>
    <submittedName>
        <fullName evidence="1">Uncharacterized protein</fullName>
    </submittedName>
</protein>
<dbReference type="EMBL" id="BSEC01000001">
    <property type="protein sequence ID" value="GLI94791.1"/>
    <property type="molecule type" value="Genomic_DNA"/>
</dbReference>
<reference evidence="1" key="1">
    <citation type="journal article" date="2023" name="Int. J. Syst. Evol. Microbiol.">
        <title>Methylocystis iwaonis sp. nov., a type II methane-oxidizing bacterium from surface soil of a rice paddy field in Japan, and emended description of the genus Methylocystis (ex Whittenbury et al. 1970) Bowman et al. 1993.</title>
        <authorList>
            <person name="Kaise H."/>
            <person name="Sawadogo J.B."/>
            <person name="Alam M.S."/>
            <person name="Ueno C."/>
            <person name="Dianou D."/>
            <person name="Shinjo R."/>
            <person name="Asakawa S."/>
        </authorList>
    </citation>
    <scope>NUCLEOTIDE SEQUENCE</scope>
    <source>
        <strain evidence="1">LMG27198</strain>
    </source>
</reference>
<organism evidence="1 2">
    <name type="scientific">Methylocystis echinoides</name>
    <dbReference type="NCBI Taxonomy" id="29468"/>
    <lineage>
        <taxon>Bacteria</taxon>
        <taxon>Pseudomonadati</taxon>
        <taxon>Pseudomonadota</taxon>
        <taxon>Alphaproteobacteria</taxon>
        <taxon>Hyphomicrobiales</taxon>
        <taxon>Methylocystaceae</taxon>
        <taxon>Methylocystis</taxon>
    </lineage>
</organism>
<sequence>MTNQYFAEKENAPLASAFDLTVAPHGAFGALATLRLAQQPLRRFTRQEASIVARAIDAVALGTSPERQIYMSPIASDHDFDACVAPEGLVIICPACPDVRLTWSDAADLSRALKAVGDSAAT</sequence>